<organism evidence="1 2">
    <name type="scientific">Alterisphingorhabdus coralli</name>
    <dbReference type="NCBI Taxonomy" id="3071408"/>
    <lineage>
        <taxon>Bacteria</taxon>
        <taxon>Pseudomonadati</taxon>
        <taxon>Pseudomonadota</taxon>
        <taxon>Alphaproteobacteria</taxon>
        <taxon>Sphingomonadales</taxon>
        <taxon>Sphingomonadaceae</taxon>
        <taxon>Alterisphingorhabdus (ex Yan et al. 2024)</taxon>
    </lineage>
</organism>
<dbReference type="InterPro" id="IPR025514">
    <property type="entry name" value="DUF4402"/>
</dbReference>
<dbReference type="Proteomes" id="UP001302429">
    <property type="component" value="Chromosome"/>
</dbReference>
<protein>
    <submittedName>
        <fullName evidence="1">DUF4402 domain-containing protein</fullName>
    </submittedName>
</protein>
<name>A0AA97I1V7_9SPHN</name>
<proteinExistence type="predicted"/>
<dbReference type="EMBL" id="CP136594">
    <property type="protein sequence ID" value="WOE75140.1"/>
    <property type="molecule type" value="Genomic_DNA"/>
</dbReference>
<evidence type="ECO:0000313" key="1">
    <source>
        <dbReference type="EMBL" id="WOE75140.1"/>
    </source>
</evidence>
<sequence length="181" mass="19216">MTRKAFNHPASRPLEHLQKGLAIATVAFCIAATPAAAQETGTSEVQIRRAIVIENNQAMDFGRIIPGDDSSSVRIMPENGNTIVNGNAILAGGTISPAQFTVRGTAEERVQITVRTRRVDLARAGGSEVMPLSSFRLDGNRGRVLDQNGEMTFAVGGLLRIAGDQAAGVYSGTFTVTVDYL</sequence>
<reference evidence="1 2" key="1">
    <citation type="submission" date="2023-10" db="EMBL/GenBank/DDBJ databases">
        <title>Complete genome sequence of a Sphingomonadaceae bacterium.</title>
        <authorList>
            <person name="Yan C."/>
        </authorList>
    </citation>
    <scope>NUCLEOTIDE SEQUENCE [LARGE SCALE GENOMIC DNA]</scope>
    <source>
        <strain evidence="1 2">SCSIO 66989</strain>
    </source>
</reference>
<keyword evidence="2" id="KW-1185">Reference proteome</keyword>
<dbReference type="RefSeq" id="WP_317081778.1">
    <property type="nucleotide sequence ID" value="NZ_CP136594.1"/>
</dbReference>
<dbReference type="KEGG" id="acoa:RB602_00015"/>
<gene>
    <name evidence="1" type="ORF">RB602_00015</name>
</gene>
<dbReference type="AlphaFoldDB" id="A0AA97I1V7"/>
<evidence type="ECO:0000313" key="2">
    <source>
        <dbReference type="Proteomes" id="UP001302429"/>
    </source>
</evidence>
<accession>A0AA97I1V7</accession>
<dbReference type="Pfam" id="PF14352">
    <property type="entry name" value="DUF4402"/>
    <property type="match status" value="1"/>
</dbReference>